<dbReference type="EMBL" id="CP157974">
    <property type="protein sequence ID" value="XBT81770.1"/>
    <property type="molecule type" value="Genomic_DNA"/>
</dbReference>
<protein>
    <submittedName>
        <fullName evidence="1">Uncharacterized protein</fullName>
    </submittedName>
</protein>
<proteinExistence type="predicted"/>
<dbReference type="RefSeq" id="WP_349878179.1">
    <property type="nucleotide sequence ID" value="NZ_CP157974.1"/>
</dbReference>
<organism evidence="1">
    <name type="scientific">Micromonospora sp. HUAS YX12</name>
    <dbReference type="NCBI Taxonomy" id="3156396"/>
    <lineage>
        <taxon>Bacteria</taxon>
        <taxon>Bacillati</taxon>
        <taxon>Actinomycetota</taxon>
        <taxon>Actinomycetes</taxon>
        <taxon>Micromonosporales</taxon>
        <taxon>Micromonosporaceae</taxon>
        <taxon>Micromonospora</taxon>
    </lineage>
</organism>
<sequence>MIGVLGTLSGGIAGVLITQRRSDRREDKTWERERAREHERWSREDEARTFDHRRESYVDFYDSLKTMARLAYDKGYGFLEEPELPDDWHTTAFERLNRLRIYAAPPVAAAAAAAYNAAWQWGHYCKHDDPDDPRFHEGQVAYDNAEVDLLMRIREDLAIPGSGTDDVAPFI</sequence>
<dbReference type="AlphaFoldDB" id="A0AAU7R2Y8"/>
<gene>
    <name evidence="1" type="ORF">ABIH81_29810</name>
</gene>
<evidence type="ECO:0000313" key="1">
    <source>
        <dbReference type="EMBL" id="XBT81770.1"/>
    </source>
</evidence>
<reference evidence="1" key="1">
    <citation type="submission" date="2024-06" db="EMBL/GenBank/DDBJ databases">
        <title>Micromonospora sp. strain HUAS YX12 genome sequences.</title>
        <authorList>
            <person name="Mo P."/>
        </authorList>
    </citation>
    <scope>NUCLEOTIDE SEQUENCE</scope>
    <source>
        <strain evidence="1">HUAS YX12</strain>
    </source>
</reference>
<accession>A0AAU7R2Y8</accession>
<name>A0AAU7R2Y8_9ACTN</name>